<dbReference type="AlphaFoldDB" id="A0A3R7KSV9"/>
<organism evidence="1 2">
    <name type="scientific">Trypanosoma rangeli</name>
    <dbReference type="NCBI Taxonomy" id="5698"/>
    <lineage>
        <taxon>Eukaryota</taxon>
        <taxon>Discoba</taxon>
        <taxon>Euglenozoa</taxon>
        <taxon>Kinetoplastea</taxon>
        <taxon>Metakinetoplastina</taxon>
        <taxon>Trypanosomatida</taxon>
        <taxon>Trypanosomatidae</taxon>
        <taxon>Trypanosoma</taxon>
        <taxon>Herpetosoma</taxon>
    </lineage>
</organism>
<reference evidence="1 2" key="1">
    <citation type="journal article" date="2018" name="BMC Genomics">
        <title>Genomic comparison of Trypanosoma conorhini and Trypanosoma rangeli to Trypanosoma cruzi strains of high and low virulence.</title>
        <authorList>
            <person name="Bradwell K.R."/>
            <person name="Koparde V.N."/>
            <person name="Matveyev A.V."/>
            <person name="Serrano M.G."/>
            <person name="Alves J.M."/>
            <person name="Parikh H."/>
            <person name="Huang B."/>
            <person name="Lee V."/>
            <person name="Espinosa-Alvarez O."/>
            <person name="Ortiz P.A."/>
            <person name="Costa-Martins A.G."/>
            <person name="Teixeira M.M."/>
            <person name="Buck G.A."/>
        </authorList>
    </citation>
    <scope>NUCLEOTIDE SEQUENCE [LARGE SCALE GENOMIC DNA]</scope>
    <source>
        <strain evidence="1 2">AM80</strain>
    </source>
</reference>
<comment type="caution">
    <text evidence="1">The sequence shown here is derived from an EMBL/GenBank/DDBJ whole genome shotgun (WGS) entry which is preliminary data.</text>
</comment>
<protein>
    <submittedName>
        <fullName evidence="1">Putative dispersed gene family protein 1 (DGF-1)</fullName>
    </submittedName>
</protein>
<dbReference type="EMBL" id="MKGL01000001">
    <property type="protein sequence ID" value="RNF12846.1"/>
    <property type="molecule type" value="Genomic_DNA"/>
</dbReference>
<dbReference type="Proteomes" id="UP000283634">
    <property type="component" value="Unassembled WGS sequence"/>
</dbReference>
<gene>
    <name evidence="1" type="ORF">TraAM80_00002</name>
</gene>
<accession>A0A3R7KSV9</accession>
<proteinExistence type="predicted"/>
<sequence length="298" mass="32334">MLSTLFFDEADASSALHVRATRQQHAGGEEEGSEVSGSLLATCNAMKCFNSGSVPVPSLRATLLWWLDRDAPLVHLIFTSSVPGDVSYSCRKMSVEVPATRQTIIACGLTHIQEGTVFAVTWVTSLLEVGLLRLQLQRNSDHHSQLLLVPDGKAVLTSRLLRVADAFKNETETFLFTNSDANKDLGESVGIGVFLSACVVASLPQEKAANGVLSMIFLTNGISLWWVEVGEDGAFVEEEFCNPRGCNGGTAGSLRAGGVTSWLPSWPWDGKRERGNGVWPSMPCTRRITFYSFVAMDC</sequence>
<dbReference type="GeneID" id="40323935"/>
<keyword evidence="2" id="KW-1185">Reference proteome</keyword>
<evidence type="ECO:0000313" key="1">
    <source>
        <dbReference type="EMBL" id="RNF12846.1"/>
    </source>
</evidence>
<name>A0A3R7KSV9_TRYRA</name>
<dbReference type="RefSeq" id="XP_029242989.1">
    <property type="nucleotide sequence ID" value="XM_029377099.1"/>
</dbReference>
<evidence type="ECO:0000313" key="2">
    <source>
        <dbReference type="Proteomes" id="UP000283634"/>
    </source>
</evidence>